<feature type="compositionally biased region" description="Low complexity" evidence="1">
    <location>
        <begin position="284"/>
        <end position="293"/>
    </location>
</feature>
<feature type="compositionally biased region" description="Basic and acidic residues" evidence="1">
    <location>
        <begin position="295"/>
        <end position="322"/>
    </location>
</feature>
<accession>A0AAV7VPF8</accession>
<name>A0AAV7VPF8_PLEWA</name>
<gene>
    <name evidence="2" type="ORF">NDU88_006329</name>
</gene>
<dbReference type="InterPro" id="IPR036871">
    <property type="entry name" value="PX_dom_sf"/>
</dbReference>
<dbReference type="GO" id="GO:0035091">
    <property type="term" value="F:phosphatidylinositol binding"/>
    <property type="evidence" value="ECO:0007669"/>
    <property type="project" value="InterPro"/>
</dbReference>
<feature type="region of interest" description="Disordered" evidence="1">
    <location>
        <begin position="282"/>
        <end position="325"/>
    </location>
</feature>
<protein>
    <recommendedName>
        <fullName evidence="4">Zinc finger CCHC domain-containing protein 2</fullName>
    </recommendedName>
</protein>
<dbReference type="PANTHER" id="PTHR46939:SF1">
    <property type="entry name" value="ZINC FINGER CCHC DOMAIN-CONTAINING PROTEIN 2"/>
    <property type="match status" value="1"/>
</dbReference>
<dbReference type="PANTHER" id="PTHR46939">
    <property type="entry name" value="ZINC FINGER CCHC DOMAIN-CONTAINING PROTEIN 2"/>
    <property type="match status" value="1"/>
</dbReference>
<organism evidence="2 3">
    <name type="scientific">Pleurodeles waltl</name>
    <name type="common">Iberian ribbed newt</name>
    <dbReference type="NCBI Taxonomy" id="8319"/>
    <lineage>
        <taxon>Eukaryota</taxon>
        <taxon>Metazoa</taxon>
        <taxon>Chordata</taxon>
        <taxon>Craniata</taxon>
        <taxon>Vertebrata</taxon>
        <taxon>Euteleostomi</taxon>
        <taxon>Amphibia</taxon>
        <taxon>Batrachia</taxon>
        <taxon>Caudata</taxon>
        <taxon>Salamandroidea</taxon>
        <taxon>Salamandridae</taxon>
        <taxon>Pleurodelinae</taxon>
        <taxon>Pleurodeles</taxon>
    </lineage>
</organism>
<reference evidence="2" key="1">
    <citation type="journal article" date="2022" name="bioRxiv">
        <title>Sequencing and chromosome-scale assembly of the giantPleurodeles waltlgenome.</title>
        <authorList>
            <person name="Brown T."/>
            <person name="Elewa A."/>
            <person name="Iarovenko S."/>
            <person name="Subramanian E."/>
            <person name="Araus A.J."/>
            <person name="Petzold A."/>
            <person name="Susuki M."/>
            <person name="Suzuki K.-i.T."/>
            <person name="Hayashi T."/>
            <person name="Toyoda A."/>
            <person name="Oliveira C."/>
            <person name="Osipova E."/>
            <person name="Leigh N.D."/>
            <person name="Simon A."/>
            <person name="Yun M.H."/>
        </authorList>
    </citation>
    <scope>NUCLEOTIDE SEQUENCE</scope>
    <source>
        <strain evidence="2">20211129_DDA</strain>
        <tissue evidence="2">Liver</tissue>
    </source>
</reference>
<keyword evidence="3" id="KW-1185">Reference proteome</keyword>
<comment type="caution">
    <text evidence="2">The sequence shown here is derived from an EMBL/GenBank/DDBJ whole genome shotgun (WGS) entry which is preliminary data.</text>
</comment>
<proteinExistence type="predicted"/>
<dbReference type="SUPFAM" id="SSF64268">
    <property type="entry name" value="PX domain"/>
    <property type="match status" value="1"/>
</dbReference>
<dbReference type="Proteomes" id="UP001066276">
    <property type="component" value="Chromosome 2_1"/>
</dbReference>
<dbReference type="AlphaFoldDB" id="A0AAV7VPF8"/>
<evidence type="ECO:0000313" key="2">
    <source>
        <dbReference type="EMBL" id="KAJ1202531.1"/>
    </source>
</evidence>
<evidence type="ECO:0008006" key="4">
    <source>
        <dbReference type="Google" id="ProtNLM"/>
    </source>
</evidence>
<evidence type="ECO:0000256" key="1">
    <source>
        <dbReference type="SAM" id="MobiDB-lite"/>
    </source>
</evidence>
<dbReference type="EMBL" id="JANPWB010000003">
    <property type="protein sequence ID" value="KAJ1202531.1"/>
    <property type="molecule type" value="Genomic_DNA"/>
</dbReference>
<evidence type="ECO:0000313" key="3">
    <source>
        <dbReference type="Proteomes" id="UP001066276"/>
    </source>
</evidence>
<dbReference type="InterPro" id="IPR042793">
    <property type="entry name" value="ZCCHC2"/>
</dbReference>
<sequence length="519" mass="56275">MLWRCTGPDVGILRASAVPQLSPLPSDQAGQARCGTEHFPHCDCLPRHANCLLESTKSFHDGSTSHKVQREAVHIKKITLKGVHKKRADKNLEYTFIVTWSDCSVTSVRKSHHDLQQFLLMLPKELSSDAFDKTILRALQQGSQKEDDHPHPELEPVIRQLLSSASEDFLQNHKVHSFFQSLTIDSLYPHHHLSHSLKSKTCGKFEDSSEASSPEDDLQPCSVVRRKYTGKCPFTKEKPQVAADTLNCSSNGVKRTIEPCHQIGSLKGQGLDIGSGHETCGETSSECYSSPSSPQHEERESFESEDEKDRGTDSEDSGKESRFSGYSAINQSIAKSPALISSMGNGDRNTLEDPLNPSKFLPVPFMSALHCVIHNGEAKPEASVTPPLPADVKSLGMMATGPIALSPVREPTAVSTPVAADPEKPIDVLTLPVPSPFLPHTVPTGNPAVHLSIQRIAVPSPKGLSESCSVNGSHQPPGNVNIALQTSTFISAHGQGTILSAKLSHDGKNNSQNHWPSIG</sequence>